<reference evidence="3 4" key="1">
    <citation type="submission" date="2018-11" db="EMBL/GenBank/DDBJ databases">
        <title>Genomic Encyclopedia of Type Strains, Phase IV (KMG-IV): sequencing the most valuable type-strain genomes for metagenomic binning, comparative biology and taxonomic classification.</title>
        <authorList>
            <person name="Goeker M."/>
        </authorList>
    </citation>
    <scope>NUCLEOTIDE SEQUENCE [LARGE SCALE GENOMIC DNA]</scope>
    <source>
        <strain evidence="3 4">DSM 22027</strain>
    </source>
</reference>
<comment type="caution">
    <text evidence="3">The sequence shown here is derived from an EMBL/GenBank/DDBJ whole genome shotgun (WGS) entry which is preliminary data.</text>
</comment>
<evidence type="ECO:0000259" key="1">
    <source>
        <dbReference type="Pfam" id="PF00534"/>
    </source>
</evidence>
<dbReference type="GO" id="GO:0016757">
    <property type="term" value="F:glycosyltransferase activity"/>
    <property type="evidence" value="ECO:0007669"/>
    <property type="project" value="InterPro"/>
</dbReference>
<dbReference type="EMBL" id="RJVA01000009">
    <property type="protein sequence ID" value="ROR03088.1"/>
    <property type="molecule type" value="Genomic_DNA"/>
</dbReference>
<organism evidence="3 4">
    <name type="scientific">Desulfosoma caldarium</name>
    <dbReference type="NCBI Taxonomy" id="610254"/>
    <lineage>
        <taxon>Bacteria</taxon>
        <taxon>Pseudomonadati</taxon>
        <taxon>Thermodesulfobacteriota</taxon>
        <taxon>Syntrophobacteria</taxon>
        <taxon>Syntrophobacterales</taxon>
        <taxon>Syntrophobacteraceae</taxon>
        <taxon>Desulfosoma</taxon>
    </lineage>
</organism>
<dbReference type="InterPro" id="IPR050194">
    <property type="entry name" value="Glycosyltransferase_grp1"/>
</dbReference>
<dbReference type="Proteomes" id="UP000276223">
    <property type="component" value="Unassembled WGS sequence"/>
</dbReference>
<evidence type="ECO:0000313" key="4">
    <source>
        <dbReference type="Proteomes" id="UP000276223"/>
    </source>
</evidence>
<evidence type="ECO:0000313" key="3">
    <source>
        <dbReference type="EMBL" id="ROR03088.1"/>
    </source>
</evidence>
<dbReference type="AlphaFoldDB" id="A0A3N1VPW3"/>
<proteinExistence type="predicted"/>
<accession>A0A3N1VPW3</accession>
<dbReference type="PANTHER" id="PTHR45947">
    <property type="entry name" value="SULFOQUINOVOSYL TRANSFERASE SQD2"/>
    <property type="match status" value="1"/>
</dbReference>
<gene>
    <name evidence="3" type="ORF">EDC27_0344</name>
</gene>
<dbReference type="Pfam" id="PF00534">
    <property type="entry name" value="Glycos_transf_1"/>
    <property type="match status" value="1"/>
</dbReference>
<feature type="domain" description="Glycosyl transferase family 1" evidence="1">
    <location>
        <begin position="176"/>
        <end position="339"/>
    </location>
</feature>
<dbReference type="Gene3D" id="3.40.50.2000">
    <property type="entry name" value="Glycogen Phosphorylase B"/>
    <property type="match status" value="2"/>
</dbReference>
<dbReference type="CDD" id="cd03801">
    <property type="entry name" value="GT4_PimA-like"/>
    <property type="match status" value="1"/>
</dbReference>
<dbReference type="RefSeq" id="WP_170161513.1">
    <property type="nucleotide sequence ID" value="NZ_RJVA01000009.1"/>
</dbReference>
<dbReference type="SUPFAM" id="SSF53756">
    <property type="entry name" value="UDP-Glycosyltransferase/glycogen phosphorylase"/>
    <property type="match status" value="1"/>
</dbReference>
<evidence type="ECO:0000259" key="2">
    <source>
        <dbReference type="Pfam" id="PF13439"/>
    </source>
</evidence>
<dbReference type="PANTHER" id="PTHR45947:SF3">
    <property type="entry name" value="SULFOQUINOVOSYL TRANSFERASE SQD2"/>
    <property type="match status" value="1"/>
</dbReference>
<dbReference type="InterPro" id="IPR028098">
    <property type="entry name" value="Glyco_trans_4-like_N"/>
</dbReference>
<feature type="domain" description="Glycosyltransferase subfamily 4-like N-terminal" evidence="2">
    <location>
        <begin position="19"/>
        <end position="166"/>
    </location>
</feature>
<dbReference type="InterPro" id="IPR001296">
    <property type="entry name" value="Glyco_trans_1"/>
</dbReference>
<name>A0A3N1VPW3_9BACT</name>
<protein>
    <submittedName>
        <fullName evidence="3">Glycosyltransferase involved in cell wall biosynthesis</fullName>
    </submittedName>
</protein>
<dbReference type="Pfam" id="PF13439">
    <property type="entry name" value="Glyco_transf_4"/>
    <property type="match status" value="1"/>
</dbReference>
<sequence length="366" mass="40605">MARESMRVLHVETGRHLYGGAYQVLLLLQGLASSGVENILCAPKESAIARAAGPYATVVPLPIAGELDPRLPWFLWQATHRWRPHLVHAHSRRGADWWTGPMGTARHIPSVITRRVDNPENPVLARFKYGFYHRIIAISEAIARVLRREGVEAEKIRIVKSCIEPKRFANPYPRDKVLRDLGLPQNTLLIGTVAQLIARKGHARLIDVAPAVIAQYPTAHFCFFGQGPLLKALQRRAQEKKVSGHVHFLGFREDMDRLFPCLNLLVHPATMEGLGVCLLEAAASGVPVVAGRSGGIPEVVHHELNGLLIDPEKDEELLSAILQMLQSPEKARRMGEAGRTLVEAQFSPQAMVQGNLAVYREILKDL</sequence>
<keyword evidence="3" id="KW-0808">Transferase</keyword>
<keyword evidence="4" id="KW-1185">Reference proteome</keyword>